<dbReference type="SUPFAM" id="SSF53850">
    <property type="entry name" value="Periplasmic binding protein-like II"/>
    <property type="match status" value="1"/>
</dbReference>
<name>A0A4Q0Q4K3_9BRAD</name>
<dbReference type="Proteomes" id="UP000290174">
    <property type="component" value="Unassembled WGS sequence"/>
</dbReference>
<evidence type="ECO:0000313" key="2">
    <source>
        <dbReference type="EMBL" id="RXG83912.1"/>
    </source>
</evidence>
<dbReference type="InterPro" id="IPR005064">
    <property type="entry name" value="BUG"/>
</dbReference>
<dbReference type="AlphaFoldDB" id="A0A4Q0Q4K3"/>
<reference evidence="2 3" key="1">
    <citation type="submission" date="2018-11" db="EMBL/GenBank/DDBJ databases">
        <title>Bradyrhizobium sp. nov., isolated from effective nodules of peanut in China.</title>
        <authorList>
            <person name="Li Y."/>
        </authorList>
    </citation>
    <scope>NUCLEOTIDE SEQUENCE [LARGE SCALE GENOMIC DNA]</scope>
    <source>
        <strain evidence="2 3">CCBAU 51770</strain>
    </source>
</reference>
<protein>
    <submittedName>
        <fullName evidence="2">Tripartite tricarboxylate transporter substrate binding protein BugD</fullName>
    </submittedName>
</protein>
<dbReference type="EMBL" id="RKMK01000088">
    <property type="protein sequence ID" value="RXG83912.1"/>
    <property type="molecule type" value="Genomic_DNA"/>
</dbReference>
<evidence type="ECO:0000313" key="3">
    <source>
        <dbReference type="Proteomes" id="UP000290174"/>
    </source>
</evidence>
<accession>A0A4Q0Q4K3</accession>
<organism evidence="2 3">
    <name type="scientific">Bradyrhizobium zhanjiangense</name>
    <dbReference type="NCBI Taxonomy" id="1325107"/>
    <lineage>
        <taxon>Bacteria</taxon>
        <taxon>Pseudomonadati</taxon>
        <taxon>Pseudomonadota</taxon>
        <taxon>Alphaproteobacteria</taxon>
        <taxon>Hyphomicrobiales</taxon>
        <taxon>Nitrobacteraceae</taxon>
        <taxon>Bradyrhizobium</taxon>
    </lineage>
</organism>
<dbReference type="PANTHER" id="PTHR42928">
    <property type="entry name" value="TRICARBOXYLATE-BINDING PROTEIN"/>
    <property type="match status" value="1"/>
</dbReference>
<sequence>MIPLPVRGQSAKNNKDIAGERTMKAAWAALIAILAVAGAARADDFPTRPVTIIVPFAAGGPSDAMARVLAERMRVSLGQPVVIENVTGAGGSIGVGRAVQSPPDGYTISFGHLGTHVANGAVYKLKYDLVADLEPVVLLPSNPMIIVSKNAVPAASLKEFIEWLKSRPSPPTAGTAGAGSGSHIAGVYFESVSGIKLQYVPYRGTAPALNDLIAGQIDLIVDQTSNSINQVRAGTIRAYAITDDKRLPSAPEIPTAAEAGLKGFNMTLWSGMWVPKGTPKEIVTKLNAAAVEALSDPGVKKQLESQGLEMTPKDQLTPEALGTRQKAEIAKWWPIIKAANIKVD</sequence>
<comment type="similarity">
    <text evidence="1">Belongs to the UPF0065 (bug) family.</text>
</comment>
<dbReference type="Gene3D" id="3.40.190.150">
    <property type="entry name" value="Bordetella uptake gene, domain 1"/>
    <property type="match status" value="1"/>
</dbReference>
<dbReference type="Gene3D" id="3.40.190.10">
    <property type="entry name" value="Periplasmic binding protein-like II"/>
    <property type="match status" value="1"/>
</dbReference>
<comment type="caution">
    <text evidence="2">The sequence shown here is derived from an EMBL/GenBank/DDBJ whole genome shotgun (WGS) entry which is preliminary data.</text>
</comment>
<dbReference type="PANTHER" id="PTHR42928:SF5">
    <property type="entry name" value="BLR1237 PROTEIN"/>
    <property type="match status" value="1"/>
</dbReference>
<dbReference type="PIRSF" id="PIRSF017082">
    <property type="entry name" value="YflP"/>
    <property type="match status" value="1"/>
</dbReference>
<dbReference type="Pfam" id="PF03401">
    <property type="entry name" value="TctC"/>
    <property type="match status" value="1"/>
</dbReference>
<evidence type="ECO:0000256" key="1">
    <source>
        <dbReference type="ARBA" id="ARBA00006987"/>
    </source>
</evidence>
<gene>
    <name evidence="2" type="ORF">EAS61_40525</name>
</gene>
<dbReference type="InterPro" id="IPR042100">
    <property type="entry name" value="Bug_dom1"/>
</dbReference>
<dbReference type="CDD" id="cd13576">
    <property type="entry name" value="PBP2_BugD_Asp"/>
    <property type="match status" value="1"/>
</dbReference>
<proteinExistence type="inferred from homology"/>